<keyword evidence="4" id="KW-1185">Reference proteome</keyword>
<dbReference type="PANTHER" id="PTHR33463">
    <property type="entry name" value="NB-ARC DOMAIN-CONTAINING PROTEIN-RELATED"/>
    <property type="match status" value="1"/>
</dbReference>
<dbReference type="InterPro" id="IPR050905">
    <property type="entry name" value="Plant_NBS-LRR"/>
</dbReference>
<proteinExistence type="predicted"/>
<evidence type="ECO:0000313" key="3">
    <source>
        <dbReference type="EMBL" id="KAK9064455.1"/>
    </source>
</evidence>
<feature type="compositionally biased region" description="Low complexity" evidence="2">
    <location>
        <begin position="137"/>
        <end position="149"/>
    </location>
</feature>
<sequence length="197" mass="21816">MDNIASSIITPVVQSLMAPVKKYLGFFFCSTKYVKKMEEKMDQLSLTEQDIRSKWEQAVTRTHEVSHHVEPWLDEVKTVSEEARKIPTGGIGCFHMAKRYKAGKQSSDILDEIEALEKRGSEIKFSGAPRPLAEVASTSSIGPSTSSGPYDTQHNFFESRKSVFDEALKALQSNNESQKIIALSGMGGEGGSWGKHD</sequence>
<comment type="caution">
    <text evidence="3">The sequence shown here is derived from an EMBL/GenBank/DDBJ whole genome shotgun (WGS) entry which is preliminary data.</text>
</comment>
<keyword evidence="1" id="KW-0611">Plant defense</keyword>
<gene>
    <name evidence="3" type="ORF">SSX86_015837</name>
</gene>
<evidence type="ECO:0000313" key="4">
    <source>
        <dbReference type="Proteomes" id="UP001408789"/>
    </source>
</evidence>
<evidence type="ECO:0000256" key="1">
    <source>
        <dbReference type="ARBA" id="ARBA00022821"/>
    </source>
</evidence>
<organism evidence="3 4">
    <name type="scientific">Deinandra increscens subsp. villosa</name>
    <dbReference type="NCBI Taxonomy" id="3103831"/>
    <lineage>
        <taxon>Eukaryota</taxon>
        <taxon>Viridiplantae</taxon>
        <taxon>Streptophyta</taxon>
        <taxon>Embryophyta</taxon>
        <taxon>Tracheophyta</taxon>
        <taxon>Spermatophyta</taxon>
        <taxon>Magnoliopsida</taxon>
        <taxon>eudicotyledons</taxon>
        <taxon>Gunneridae</taxon>
        <taxon>Pentapetalae</taxon>
        <taxon>asterids</taxon>
        <taxon>campanulids</taxon>
        <taxon>Asterales</taxon>
        <taxon>Asteraceae</taxon>
        <taxon>Asteroideae</taxon>
        <taxon>Heliantheae alliance</taxon>
        <taxon>Madieae</taxon>
        <taxon>Madiinae</taxon>
        <taxon>Deinandra</taxon>
    </lineage>
</organism>
<protein>
    <submittedName>
        <fullName evidence="3">Uncharacterized protein</fullName>
    </submittedName>
</protein>
<dbReference type="PANTHER" id="PTHR33463:SF96">
    <property type="entry name" value="LEUCINE-RICH REPEAT DOMAIN, L DOMAIN-LIKE PROTEIN-RELATED"/>
    <property type="match status" value="1"/>
</dbReference>
<accession>A0AAP0GZF4</accession>
<evidence type="ECO:0000256" key="2">
    <source>
        <dbReference type="SAM" id="MobiDB-lite"/>
    </source>
</evidence>
<dbReference type="AlphaFoldDB" id="A0AAP0GZF4"/>
<feature type="region of interest" description="Disordered" evidence="2">
    <location>
        <begin position="127"/>
        <end position="153"/>
    </location>
</feature>
<dbReference type="EMBL" id="JBCNJP010000017">
    <property type="protein sequence ID" value="KAK9064455.1"/>
    <property type="molecule type" value="Genomic_DNA"/>
</dbReference>
<dbReference type="Proteomes" id="UP001408789">
    <property type="component" value="Unassembled WGS sequence"/>
</dbReference>
<reference evidence="3 4" key="1">
    <citation type="submission" date="2024-04" db="EMBL/GenBank/DDBJ databases">
        <title>The reference genome of an endangered Asteraceae, Deinandra increscens subsp. villosa, native to the Central Coast of California.</title>
        <authorList>
            <person name="Guilliams M."/>
            <person name="Hasenstab-Lehman K."/>
            <person name="Meyer R."/>
            <person name="Mcevoy S."/>
        </authorList>
    </citation>
    <scope>NUCLEOTIDE SEQUENCE [LARGE SCALE GENOMIC DNA]</scope>
    <source>
        <tissue evidence="3">Leaf</tissue>
    </source>
</reference>
<name>A0AAP0GZF4_9ASTR</name>